<feature type="transmembrane region" description="Helical" evidence="1">
    <location>
        <begin position="125"/>
        <end position="144"/>
    </location>
</feature>
<accession>A0ABQ5MKW6</accession>
<reference evidence="2" key="1">
    <citation type="submission" date="2022-07" db="EMBL/GenBank/DDBJ databases">
        <title>Taxonomy of Novel Oxalotrophic and Methylotrophic Bacteria.</title>
        <authorList>
            <person name="Sahin N."/>
            <person name="Tani A."/>
        </authorList>
    </citation>
    <scope>NUCLEOTIDE SEQUENCE</scope>
    <source>
        <strain evidence="2">Y10</strain>
    </source>
</reference>
<feature type="transmembrane region" description="Helical" evidence="1">
    <location>
        <begin position="150"/>
        <end position="169"/>
    </location>
</feature>
<gene>
    <name evidence="2" type="ORF">Y10_24210</name>
</gene>
<organism evidence="2 3">
    <name type="scientific">Neptunitalea lumnitzerae</name>
    <dbReference type="NCBI Taxonomy" id="2965509"/>
    <lineage>
        <taxon>Bacteria</taxon>
        <taxon>Pseudomonadati</taxon>
        <taxon>Bacteroidota</taxon>
        <taxon>Flavobacteriia</taxon>
        <taxon>Flavobacteriales</taxon>
        <taxon>Flavobacteriaceae</taxon>
        <taxon>Neptunitalea</taxon>
    </lineage>
</organism>
<evidence type="ECO:0000256" key="1">
    <source>
        <dbReference type="SAM" id="Phobius"/>
    </source>
</evidence>
<name>A0ABQ5MKW6_9FLAO</name>
<proteinExistence type="predicted"/>
<dbReference type="Proteomes" id="UP001143543">
    <property type="component" value="Unassembled WGS sequence"/>
</dbReference>
<keyword evidence="1" id="KW-1133">Transmembrane helix</keyword>
<evidence type="ECO:0000313" key="3">
    <source>
        <dbReference type="Proteomes" id="UP001143543"/>
    </source>
</evidence>
<keyword evidence="1" id="KW-0812">Transmembrane</keyword>
<feature type="transmembrane region" description="Helical" evidence="1">
    <location>
        <begin position="65"/>
        <end position="88"/>
    </location>
</feature>
<feature type="transmembrane region" description="Helical" evidence="1">
    <location>
        <begin position="36"/>
        <end position="59"/>
    </location>
</feature>
<sequence>MDNFKELQDIWKSGGSKQLPDVKSIISKAKKDQKSLVSQFLIAVACMLLSIFVIVWVGITYDFEMITTYIGIVLVLITVVGYSAIMAYQTYKLKRIDMSASPEKVIPLLEERFQFAQLLATKGMVSYYLLLNIALILYFLEVMAPMKPMLKTICISVYVAWMFIAYFVLGKRQREKQYAKYNRMLDGLKQMQQLYTEEKH</sequence>
<keyword evidence="3" id="KW-1185">Reference proteome</keyword>
<protein>
    <submittedName>
        <fullName evidence="2">Uncharacterized protein</fullName>
    </submittedName>
</protein>
<dbReference type="RefSeq" id="WP_281765668.1">
    <property type="nucleotide sequence ID" value="NZ_BRVO01000002.1"/>
</dbReference>
<comment type="caution">
    <text evidence="2">The sequence shown here is derived from an EMBL/GenBank/DDBJ whole genome shotgun (WGS) entry which is preliminary data.</text>
</comment>
<evidence type="ECO:0000313" key="2">
    <source>
        <dbReference type="EMBL" id="GLB50053.1"/>
    </source>
</evidence>
<keyword evidence="1" id="KW-0472">Membrane</keyword>
<dbReference type="EMBL" id="BRVO01000002">
    <property type="protein sequence ID" value="GLB50053.1"/>
    <property type="molecule type" value="Genomic_DNA"/>
</dbReference>